<dbReference type="RefSeq" id="WP_220756811.1">
    <property type="nucleotide sequence ID" value="NZ_BPEU01000012.1"/>
</dbReference>
<comment type="caution">
    <text evidence="3">The sequence shown here is derived from an EMBL/GenBank/DDBJ whole genome shotgun (WGS) entry which is preliminary data.</text>
</comment>
<evidence type="ECO:0000313" key="3">
    <source>
        <dbReference type="EMBL" id="GIU40567.1"/>
    </source>
</evidence>
<evidence type="ECO:0000259" key="2">
    <source>
        <dbReference type="Pfam" id="PF12158"/>
    </source>
</evidence>
<keyword evidence="1" id="KW-0472">Membrane</keyword>
<proteinExistence type="predicted"/>
<keyword evidence="1" id="KW-1133">Transmembrane helix</keyword>
<dbReference type="Proteomes" id="UP000773469">
    <property type="component" value="Unassembled WGS sequence"/>
</dbReference>
<accession>A0ABQ4NZL9</accession>
<feature type="transmembrane region" description="Helical" evidence="1">
    <location>
        <begin position="12"/>
        <end position="35"/>
    </location>
</feature>
<dbReference type="EMBL" id="BPEU01000012">
    <property type="protein sequence ID" value="GIU40567.1"/>
    <property type="molecule type" value="Genomic_DNA"/>
</dbReference>
<dbReference type="Pfam" id="PF12158">
    <property type="entry name" value="DUF3592"/>
    <property type="match status" value="1"/>
</dbReference>
<reference evidence="3 4" key="1">
    <citation type="submission" date="2021-05" db="EMBL/GenBank/DDBJ databases">
        <title>Molecular characterization for Shewanella algae harboring chromosomal blaOXA-55-like strains isolated from clinical and environment sample.</title>
        <authorList>
            <person name="Ohama Y."/>
            <person name="Aoki K."/>
            <person name="Harada S."/>
            <person name="Moriya K."/>
            <person name="Ishii Y."/>
            <person name="Tateda K."/>
        </authorList>
    </citation>
    <scope>NUCLEOTIDE SEQUENCE [LARGE SCALE GENOMIC DNA]</scope>
    <source>
        <strain evidence="3 4">MBTL60-118</strain>
    </source>
</reference>
<dbReference type="InterPro" id="IPR021994">
    <property type="entry name" value="DUF3592"/>
</dbReference>
<feature type="transmembrane region" description="Helical" evidence="1">
    <location>
        <begin position="161"/>
        <end position="181"/>
    </location>
</feature>
<feature type="domain" description="DUF3592" evidence="2">
    <location>
        <begin position="81"/>
        <end position="155"/>
    </location>
</feature>
<keyword evidence="1" id="KW-0812">Transmembrane</keyword>
<evidence type="ECO:0000256" key="1">
    <source>
        <dbReference type="SAM" id="Phobius"/>
    </source>
</evidence>
<evidence type="ECO:0000313" key="4">
    <source>
        <dbReference type="Proteomes" id="UP000773469"/>
    </source>
</evidence>
<organism evidence="3 4">
    <name type="scientific">Shewanella colwelliana</name>
    <name type="common">Alteromonas colwelliana</name>
    <dbReference type="NCBI Taxonomy" id="23"/>
    <lineage>
        <taxon>Bacteria</taxon>
        <taxon>Pseudomonadati</taxon>
        <taxon>Pseudomonadota</taxon>
        <taxon>Gammaproteobacteria</taxon>
        <taxon>Alteromonadales</taxon>
        <taxon>Shewanellaceae</taxon>
        <taxon>Shewanella</taxon>
    </lineage>
</organism>
<sequence length="184" mass="20536">MFKSFMLIATGRSIYSTYFLLVLMVVAPAAVFTEYLWLDSLAWLMLIIIGVFVAITGLVTLKDGLQSAQWPRVEARVKNCSLTWRTNRGTKSYAPKISCQFRVKGQEFTGTQFDFSASYTSKDKAQALLDSVSSQRTLVIHYKLSDPAINVIHPGVCFVHYVRIIVGVVAVVVAVLSWLGIITY</sequence>
<gene>
    <name evidence="3" type="ORF">TUM3794_18730</name>
</gene>
<protein>
    <recommendedName>
        <fullName evidence="2">DUF3592 domain-containing protein</fullName>
    </recommendedName>
</protein>
<name>A0ABQ4NZL9_SHECO</name>
<keyword evidence="4" id="KW-1185">Reference proteome</keyword>
<feature type="transmembrane region" description="Helical" evidence="1">
    <location>
        <begin position="41"/>
        <end position="61"/>
    </location>
</feature>